<dbReference type="PANTHER" id="PTHR14950:SF49">
    <property type="entry name" value="RIBONUCLEASE 3-LIKE PROTEIN 2-RELATED"/>
    <property type="match status" value="1"/>
</dbReference>
<dbReference type="GO" id="GO:0004525">
    <property type="term" value="F:ribonuclease III activity"/>
    <property type="evidence" value="ECO:0007669"/>
    <property type="project" value="InterPro"/>
</dbReference>
<dbReference type="SUPFAM" id="SSF54768">
    <property type="entry name" value="dsRNA-binding domain-like"/>
    <property type="match status" value="1"/>
</dbReference>
<evidence type="ECO:0000313" key="5">
    <source>
        <dbReference type="EMBL" id="ONK81478.1"/>
    </source>
</evidence>
<evidence type="ECO:0000256" key="3">
    <source>
        <dbReference type="PROSITE-ProRule" id="PRU00266"/>
    </source>
</evidence>
<dbReference type="Gene3D" id="3.30.160.20">
    <property type="match status" value="1"/>
</dbReference>
<accession>A0A5P1FTC8</accession>
<dbReference type="GO" id="GO:0003723">
    <property type="term" value="F:RNA binding"/>
    <property type="evidence" value="ECO:0007669"/>
    <property type="project" value="UniProtKB-UniRule"/>
</dbReference>
<dbReference type="AlphaFoldDB" id="A0A5P1FTC8"/>
<dbReference type="InterPro" id="IPR014720">
    <property type="entry name" value="dsRBD_dom"/>
</dbReference>
<evidence type="ECO:0000259" key="4">
    <source>
        <dbReference type="PROSITE" id="PS50137"/>
    </source>
</evidence>
<dbReference type="EMBL" id="CM007381">
    <property type="protein sequence ID" value="ONK81478.1"/>
    <property type="molecule type" value="Genomic_DNA"/>
</dbReference>
<keyword evidence="1" id="KW-0378">Hydrolase</keyword>
<dbReference type="GO" id="GO:0005634">
    <property type="term" value="C:nucleus"/>
    <property type="evidence" value="ECO:0007669"/>
    <property type="project" value="TreeGrafter"/>
</dbReference>
<gene>
    <name evidence="5" type="ORF">A4U43_C01F29560</name>
</gene>
<feature type="domain" description="DRBM" evidence="4">
    <location>
        <begin position="75"/>
        <end position="138"/>
    </location>
</feature>
<dbReference type="PROSITE" id="PS50137">
    <property type="entry name" value="DS_RBD"/>
    <property type="match status" value="1"/>
</dbReference>
<reference evidence="6" key="1">
    <citation type="journal article" date="2017" name="Nat. Commun.">
        <title>The asparagus genome sheds light on the origin and evolution of a young Y chromosome.</title>
        <authorList>
            <person name="Harkess A."/>
            <person name="Zhou J."/>
            <person name="Xu C."/>
            <person name="Bowers J.E."/>
            <person name="Van der Hulst R."/>
            <person name="Ayyampalayam S."/>
            <person name="Mercati F."/>
            <person name="Riccardi P."/>
            <person name="McKain M.R."/>
            <person name="Kakrana A."/>
            <person name="Tang H."/>
            <person name="Ray J."/>
            <person name="Groenendijk J."/>
            <person name="Arikit S."/>
            <person name="Mathioni S.M."/>
            <person name="Nakano M."/>
            <person name="Shan H."/>
            <person name="Telgmann-Rauber A."/>
            <person name="Kanno A."/>
            <person name="Yue Z."/>
            <person name="Chen H."/>
            <person name="Li W."/>
            <person name="Chen Y."/>
            <person name="Xu X."/>
            <person name="Zhang Y."/>
            <person name="Luo S."/>
            <person name="Chen H."/>
            <person name="Gao J."/>
            <person name="Mao Z."/>
            <person name="Pires J.C."/>
            <person name="Luo M."/>
            <person name="Kudrna D."/>
            <person name="Wing R.A."/>
            <person name="Meyers B.C."/>
            <person name="Yi K."/>
            <person name="Kong H."/>
            <person name="Lavrijsen P."/>
            <person name="Sunseri F."/>
            <person name="Falavigna A."/>
            <person name="Ye Y."/>
            <person name="Leebens-Mack J.H."/>
            <person name="Chen G."/>
        </authorList>
    </citation>
    <scope>NUCLEOTIDE SEQUENCE [LARGE SCALE GENOMIC DNA]</scope>
    <source>
        <strain evidence="6">cv. DH0086</strain>
    </source>
</reference>
<sequence length="250" mass="27909">MVEEFTRIVEREGEGEMYGQPYGGSTIKAPKVLADIVESIAAAVYVDCNLNLEKMWMVFRGLLEPIITAENLDEQPVTTLYEYCQKKGKALNFKNWKKGNVNVTNVFVDGELIGIGYSEHQNIAKLNAARDAIQKLGDLKGEHVDMDIGGEESNTAKHKLNEMCSKKHWPKPVYRSATKLWFGSRTPVVPVKARRHGSPLDTCFVDTAPRPPRFGLGSATWAPRHRHLPSPPPNLGARSSHIVDPEVYIT</sequence>
<evidence type="ECO:0000256" key="2">
    <source>
        <dbReference type="ARBA" id="ARBA00022884"/>
    </source>
</evidence>
<protein>
    <recommendedName>
        <fullName evidence="4">DRBM domain-containing protein</fullName>
    </recommendedName>
</protein>
<dbReference type="Pfam" id="PF00035">
    <property type="entry name" value="dsrm"/>
    <property type="match status" value="1"/>
</dbReference>
<dbReference type="SMART" id="SM00358">
    <property type="entry name" value="DSRM"/>
    <property type="match status" value="1"/>
</dbReference>
<keyword evidence="2 3" id="KW-0694">RNA-binding</keyword>
<dbReference type="InterPro" id="IPR036389">
    <property type="entry name" value="RNase_III_sf"/>
</dbReference>
<keyword evidence="6" id="KW-1185">Reference proteome</keyword>
<dbReference type="PANTHER" id="PTHR14950">
    <property type="entry name" value="DICER-RELATED"/>
    <property type="match status" value="1"/>
</dbReference>
<dbReference type="OMA" id="KLWMIFR"/>
<dbReference type="Gramene" id="ONK81478">
    <property type="protein sequence ID" value="ONK81478"/>
    <property type="gene ID" value="A4U43_C01F29560"/>
</dbReference>
<dbReference type="Gene3D" id="1.10.1520.10">
    <property type="entry name" value="Ribonuclease III domain"/>
    <property type="match status" value="1"/>
</dbReference>
<evidence type="ECO:0000313" key="6">
    <source>
        <dbReference type="Proteomes" id="UP000243459"/>
    </source>
</evidence>
<proteinExistence type="predicted"/>
<evidence type="ECO:0000256" key="1">
    <source>
        <dbReference type="ARBA" id="ARBA00022801"/>
    </source>
</evidence>
<organism evidence="5 6">
    <name type="scientific">Asparagus officinalis</name>
    <name type="common">Garden asparagus</name>
    <dbReference type="NCBI Taxonomy" id="4686"/>
    <lineage>
        <taxon>Eukaryota</taxon>
        <taxon>Viridiplantae</taxon>
        <taxon>Streptophyta</taxon>
        <taxon>Embryophyta</taxon>
        <taxon>Tracheophyta</taxon>
        <taxon>Spermatophyta</taxon>
        <taxon>Magnoliopsida</taxon>
        <taxon>Liliopsida</taxon>
        <taxon>Asparagales</taxon>
        <taxon>Asparagaceae</taxon>
        <taxon>Asparagoideae</taxon>
        <taxon>Asparagus</taxon>
    </lineage>
</organism>
<dbReference type="Proteomes" id="UP000243459">
    <property type="component" value="Chromosome 1"/>
</dbReference>
<dbReference type="GO" id="GO:0005737">
    <property type="term" value="C:cytoplasm"/>
    <property type="evidence" value="ECO:0007669"/>
    <property type="project" value="TreeGrafter"/>
</dbReference>
<dbReference type="GO" id="GO:0030422">
    <property type="term" value="P:siRNA processing"/>
    <property type="evidence" value="ECO:0007669"/>
    <property type="project" value="TreeGrafter"/>
</dbReference>
<name>A0A5P1FTC8_ASPOF</name>